<dbReference type="PANTHER" id="PTHR33116">
    <property type="entry name" value="REVERSE TRANSCRIPTASE ZINC-BINDING DOMAIN-CONTAINING PROTEIN-RELATED-RELATED"/>
    <property type="match status" value="1"/>
</dbReference>
<evidence type="ECO:0000313" key="5">
    <source>
        <dbReference type="Proteomes" id="UP000325315"/>
    </source>
</evidence>
<keyword evidence="4" id="KW-0548">Nucleotidyltransferase</keyword>
<evidence type="ECO:0000256" key="2">
    <source>
        <dbReference type="SAM" id="MobiDB-lite"/>
    </source>
</evidence>
<dbReference type="Pfam" id="PF00078">
    <property type="entry name" value="RVT_1"/>
    <property type="match status" value="1"/>
</dbReference>
<feature type="coiled-coil region" evidence="1">
    <location>
        <begin position="691"/>
        <end position="718"/>
    </location>
</feature>
<comment type="caution">
    <text evidence="4">The sequence shown here is derived from an EMBL/GenBank/DDBJ whole genome shotgun (WGS) entry which is preliminary data.</text>
</comment>
<proteinExistence type="predicted"/>
<dbReference type="CDD" id="cd01650">
    <property type="entry name" value="RT_nLTR_like"/>
    <property type="match status" value="1"/>
</dbReference>
<dbReference type="Proteomes" id="UP000325315">
    <property type="component" value="Unassembled WGS sequence"/>
</dbReference>
<accession>A0A5B6W6J1</accession>
<dbReference type="EMBL" id="SMMG02000004">
    <property type="protein sequence ID" value="KAA3477260.1"/>
    <property type="molecule type" value="Genomic_DNA"/>
</dbReference>
<dbReference type="InterPro" id="IPR000477">
    <property type="entry name" value="RT_dom"/>
</dbReference>
<evidence type="ECO:0000313" key="4">
    <source>
        <dbReference type="EMBL" id="KAA3477260.1"/>
    </source>
</evidence>
<evidence type="ECO:0000256" key="1">
    <source>
        <dbReference type="SAM" id="Coils"/>
    </source>
</evidence>
<keyword evidence="5" id="KW-1185">Reference proteome</keyword>
<feature type="domain" description="Reverse transcriptase" evidence="3">
    <location>
        <begin position="186"/>
        <end position="432"/>
    </location>
</feature>
<dbReference type="PANTHER" id="PTHR33116:SF86">
    <property type="entry name" value="REVERSE TRANSCRIPTASE DOMAIN-CONTAINING PROTEIN"/>
    <property type="match status" value="1"/>
</dbReference>
<dbReference type="SUPFAM" id="SSF56672">
    <property type="entry name" value="DNA/RNA polymerases"/>
    <property type="match status" value="1"/>
</dbReference>
<protein>
    <submittedName>
        <fullName evidence="4">Reverse transcriptase</fullName>
    </submittedName>
</protein>
<dbReference type="GO" id="GO:0003964">
    <property type="term" value="F:RNA-directed DNA polymerase activity"/>
    <property type="evidence" value="ECO:0007669"/>
    <property type="project" value="UniProtKB-KW"/>
</dbReference>
<name>A0A5B6W6J1_9ROSI</name>
<evidence type="ECO:0000259" key="3">
    <source>
        <dbReference type="PROSITE" id="PS50878"/>
    </source>
</evidence>
<dbReference type="OrthoDB" id="1935503at2759"/>
<keyword evidence="4" id="KW-0695">RNA-directed DNA polymerase</keyword>
<sequence length="796" mass="91366">MLEESFVEEIKKERLTARLVDLLESDRDDENLEELIDTKIQLNFEIKKDERYWEQRARINWQQFGDKNTTFFHKQATQRRRRNLIWKLQFEDGKETEEVHEMEVIDRSYFQNLFSAGRRGNYEHLLIGIDRCIFEEDNSRLTARYTKEEIREALSELGPTKAPGEDGFPTLFYQKCWSIVGEDVSSFCLKHLNEAKVIANRLRIVIDKCINLAQSAFVSGRLISDNVLLAYEILHTFKQKKTGKKGYMVVKLDMSKAYDRVDWNFIATIMKCMGFNSGWVESLMKCVSTVSYSVVFNGHIGENLKPTRGLRQVDPLSPLLFLICGEGLSSLMRLAIQGNILRGVKASRSGPQVSHLLFADDSILFGEATEKGALSLKQILIEYENCSGQCVNYDKSAVFFSTNTQEGDKAVISRVLGVRSSNNPKRYLGLPNMVGRNKKISFQILKDKMKQRIDNWSARHLSQRGKEVFIKAILQAIPTYTMACFLIPKSLCVELEGIMARYWGKKNRDKKGIHWCTWKNLCSLKEDSGLGFRNLDKFNIALLAKQGWHLINFPNSLLSCVLKAKYYPNLDFIKAKLGNLPSLTWKSVWAAKRILEKGLCWRIGTGDHISIWGDLWIPGAENDRLQDETTNEDIKLVSDLIDANNRKWKSDLVLSTFNEDTAKKILQIPLSETIYEDFQVWRGESSGEYSVRSAYKLLQEANSELNRAEEKRLLTNIDRGHKQMKRSTRMSVYFDAAYDKRTSRSTSGLRRRTLPVGDASKKYSAGEGATEAKRTGSRRFKPTQILKKKCCRKGEG</sequence>
<reference evidence="5" key="1">
    <citation type="journal article" date="2019" name="Plant Biotechnol. J.">
        <title>Genome sequencing of the Australian wild diploid species Gossypium australe highlights disease resistance and delayed gland morphogenesis.</title>
        <authorList>
            <person name="Cai Y."/>
            <person name="Cai X."/>
            <person name="Wang Q."/>
            <person name="Wang P."/>
            <person name="Zhang Y."/>
            <person name="Cai C."/>
            <person name="Xu Y."/>
            <person name="Wang K."/>
            <person name="Zhou Z."/>
            <person name="Wang C."/>
            <person name="Geng S."/>
            <person name="Li B."/>
            <person name="Dong Q."/>
            <person name="Hou Y."/>
            <person name="Wang H."/>
            <person name="Ai P."/>
            <person name="Liu Z."/>
            <person name="Yi F."/>
            <person name="Sun M."/>
            <person name="An G."/>
            <person name="Cheng J."/>
            <person name="Zhang Y."/>
            <person name="Shi Q."/>
            <person name="Xie Y."/>
            <person name="Shi X."/>
            <person name="Chang Y."/>
            <person name="Huang F."/>
            <person name="Chen Y."/>
            <person name="Hong S."/>
            <person name="Mi L."/>
            <person name="Sun Q."/>
            <person name="Zhang L."/>
            <person name="Zhou B."/>
            <person name="Peng R."/>
            <person name="Zhang X."/>
            <person name="Liu F."/>
        </authorList>
    </citation>
    <scope>NUCLEOTIDE SEQUENCE [LARGE SCALE GENOMIC DNA]</scope>
    <source>
        <strain evidence="5">cv. PA1801</strain>
    </source>
</reference>
<dbReference type="AlphaFoldDB" id="A0A5B6W6J1"/>
<dbReference type="PROSITE" id="PS50878">
    <property type="entry name" value="RT_POL"/>
    <property type="match status" value="1"/>
</dbReference>
<feature type="region of interest" description="Disordered" evidence="2">
    <location>
        <begin position="744"/>
        <end position="796"/>
    </location>
</feature>
<gene>
    <name evidence="4" type="ORF">EPI10_011159</name>
</gene>
<organism evidence="4 5">
    <name type="scientific">Gossypium australe</name>
    <dbReference type="NCBI Taxonomy" id="47621"/>
    <lineage>
        <taxon>Eukaryota</taxon>
        <taxon>Viridiplantae</taxon>
        <taxon>Streptophyta</taxon>
        <taxon>Embryophyta</taxon>
        <taxon>Tracheophyta</taxon>
        <taxon>Spermatophyta</taxon>
        <taxon>Magnoliopsida</taxon>
        <taxon>eudicotyledons</taxon>
        <taxon>Gunneridae</taxon>
        <taxon>Pentapetalae</taxon>
        <taxon>rosids</taxon>
        <taxon>malvids</taxon>
        <taxon>Malvales</taxon>
        <taxon>Malvaceae</taxon>
        <taxon>Malvoideae</taxon>
        <taxon>Gossypium</taxon>
    </lineage>
</organism>
<feature type="compositionally biased region" description="Basic residues" evidence="2">
    <location>
        <begin position="775"/>
        <end position="796"/>
    </location>
</feature>
<keyword evidence="1" id="KW-0175">Coiled coil</keyword>
<keyword evidence="4" id="KW-0808">Transferase</keyword>
<dbReference type="InterPro" id="IPR043502">
    <property type="entry name" value="DNA/RNA_pol_sf"/>
</dbReference>